<evidence type="ECO:0000256" key="1">
    <source>
        <dbReference type="SAM" id="MobiDB-lite"/>
    </source>
</evidence>
<protein>
    <submittedName>
        <fullName evidence="2">Uncharacterized protein</fullName>
    </submittedName>
</protein>
<accession>A0ABN9TY64</accession>
<evidence type="ECO:0000313" key="2">
    <source>
        <dbReference type="EMBL" id="CAK0850875.1"/>
    </source>
</evidence>
<evidence type="ECO:0000313" key="3">
    <source>
        <dbReference type="Proteomes" id="UP001189429"/>
    </source>
</evidence>
<feature type="non-terminal residue" evidence="2">
    <location>
        <position position="1"/>
    </location>
</feature>
<feature type="compositionally biased region" description="Low complexity" evidence="1">
    <location>
        <begin position="1"/>
        <end position="11"/>
    </location>
</feature>
<feature type="region of interest" description="Disordered" evidence="1">
    <location>
        <begin position="50"/>
        <end position="130"/>
    </location>
</feature>
<sequence>PRRARPAAGPAGSPPPPAPAGRRAAPGRMVPLARLAAALPVACACLLGWGTGGAPGAGLGEGGQEGEAGRAAADPAGHPEAPRQDNPGRSQGCRRRPEGDRRQEGWRGDRGHRWQGPANGDTGHLRRRHR</sequence>
<feature type="compositionally biased region" description="Gly residues" evidence="1">
    <location>
        <begin position="50"/>
        <end position="66"/>
    </location>
</feature>
<organism evidence="2 3">
    <name type="scientific">Prorocentrum cordatum</name>
    <dbReference type="NCBI Taxonomy" id="2364126"/>
    <lineage>
        <taxon>Eukaryota</taxon>
        <taxon>Sar</taxon>
        <taxon>Alveolata</taxon>
        <taxon>Dinophyceae</taxon>
        <taxon>Prorocentrales</taxon>
        <taxon>Prorocentraceae</taxon>
        <taxon>Prorocentrum</taxon>
    </lineage>
</organism>
<gene>
    <name evidence="2" type="ORF">PCOR1329_LOCUS43166</name>
</gene>
<reference evidence="2" key="1">
    <citation type="submission" date="2023-10" db="EMBL/GenBank/DDBJ databases">
        <authorList>
            <person name="Chen Y."/>
            <person name="Shah S."/>
            <person name="Dougan E. K."/>
            <person name="Thang M."/>
            <person name="Chan C."/>
        </authorList>
    </citation>
    <scope>NUCLEOTIDE SEQUENCE [LARGE SCALE GENOMIC DNA]</scope>
</reference>
<keyword evidence="3" id="KW-1185">Reference proteome</keyword>
<dbReference type="Proteomes" id="UP001189429">
    <property type="component" value="Unassembled WGS sequence"/>
</dbReference>
<feature type="compositionally biased region" description="Basic and acidic residues" evidence="1">
    <location>
        <begin position="95"/>
        <end position="112"/>
    </location>
</feature>
<feature type="region of interest" description="Disordered" evidence="1">
    <location>
        <begin position="1"/>
        <end position="25"/>
    </location>
</feature>
<name>A0ABN9TY64_9DINO</name>
<proteinExistence type="predicted"/>
<dbReference type="EMBL" id="CAUYUJ010015183">
    <property type="protein sequence ID" value="CAK0850875.1"/>
    <property type="molecule type" value="Genomic_DNA"/>
</dbReference>
<comment type="caution">
    <text evidence="2">The sequence shown here is derived from an EMBL/GenBank/DDBJ whole genome shotgun (WGS) entry which is preliminary data.</text>
</comment>